<dbReference type="Proteomes" id="UP000308600">
    <property type="component" value="Unassembled WGS sequence"/>
</dbReference>
<feature type="non-terminal residue" evidence="1">
    <location>
        <position position="116"/>
    </location>
</feature>
<name>A0ACD3BCN9_9AGAR</name>
<reference evidence="1 2" key="1">
    <citation type="journal article" date="2019" name="Nat. Ecol. Evol.">
        <title>Megaphylogeny resolves global patterns of mushroom evolution.</title>
        <authorList>
            <person name="Varga T."/>
            <person name="Krizsan K."/>
            <person name="Foldi C."/>
            <person name="Dima B."/>
            <person name="Sanchez-Garcia M."/>
            <person name="Sanchez-Ramirez S."/>
            <person name="Szollosi G.J."/>
            <person name="Szarkandi J.G."/>
            <person name="Papp V."/>
            <person name="Albert L."/>
            <person name="Andreopoulos W."/>
            <person name="Angelini C."/>
            <person name="Antonin V."/>
            <person name="Barry K.W."/>
            <person name="Bougher N.L."/>
            <person name="Buchanan P."/>
            <person name="Buyck B."/>
            <person name="Bense V."/>
            <person name="Catcheside P."/>
            <person name="Chovatia M."/>
            <person name="Cooper J."/>
            <person name="Damon W."/>
            <person name="Desjardin D."/>
            <person name="Finy P."/>
            <person name="Geml J."/>
            <person name="Haridas S."/>
            <person name="Hughes K."/>
            <person name="Justo A."/>
            <person name="Karasinski D."/>
            <person name="Kautmanova I."/>
            <person name="Kiss B."/>
            <person name="Kocsube S."/>
            <person name="Kotiranta H."/>
            <person name="LaButti K.M."/>
            <person name="Lechner B.E."/>
            <person name="Liimatainen K."/>
            <person name="Lipzen A."/>
            <person name="Lukacs Z."/>
            <person name="Mihaltcheva S."/>
            <person name="Morgado L.N."/>
            <person name="Niskanen T."/>
            <person name="Noordeloos M.E."/>
            <person name="Ohm R.A."/>
            <person name="Ortiz-Santana B."/>
            <person name="Ovrebo C."/>
            <person name="Racz N."/>
            <person name="Riley R."/>
            <person name="Savchenko A."/>
            <person name="Shiryaev A."/>
            <person name="Soop K."/>
            <person name="Spirin V."/>
            <person name="Szebenyi C."/>
            <person name="Tomsovsky M."/>
            <person name="Tulloss R.E."/>
            <person name="Uehling J."/>
            <person name="Grigoriev I.V."/>
            <person name="Vagvolgyi C."/>
            <person name="Papp T."/>
            <person name="Martin F.M."/>
            <person name="Miettinen O."/>
            <person name="Hibbett D.S."/>
            <person name="Nagy L.G."/>
        </authorList>
    </citation>
    <scope>NUCLEOTIDE SEQUENCE [LARGE SCALE GENOMIC DNA]</scope>
    <source>
        <strain evidence="1 2">NL-1719</strain>
    </source>
</reference>
<gene>
    <name evidence="1" type="ORF">BDN72DRAFT_733258</name>
</gene>
<protein>
    <submittedName>
        <fullName evidence="1">Uncharacterized protein</fullName>
    </submittedName>
</protein>
<feature type="non-terminal residue" evidence="1">
    <location>
        <position position="1"/>
    </location>
</feature>
<dbReference type="EMBL" id="ML208263">
    <property type="protein sequence ID" value="TFK75404.1"/>
    <property type="molecule type" value="Genomic_DNA"/>
</dbReference>
<accession>A0ACD3BCN9</accession>
<proteinExistence type="predicted"/>
<keyword evidence="2" id="KW-1185">Reference proteome</keyword>
<organism evidence="1 2">
    <name type="scientific">Pluteus cervinus</name>
    <dbReference type="NCBI Taxonomy" id="181527"/>
    <lineage>
        <taxon>Eukaryota</taxon>
        <taxon>Fungi</taxon>
        <taxon>Dikarya</taxon>
        <taxon>Basidiomycota</taxon>
        <taxon>Agaricomycotina</taxon>
        <taxon>Agaricomycetes</taxon>
        <taxon>Agaricomycetidae</taxon>
        <taxon>Agaricales</taxon>
        <taxon>Pluteineae</taxon>
        <taxon>Pluteaceae</taxon>
        <taxon>Pluteus</taxon>
    </lineage>
</organism>
<evidence type="ECO:0000313" key="1">
    <source>
        <dbReference type="EMBL" id="TFK75404.1"/>
    </source>
</evidence>
<evidence type="ECO:0000313" key="2">
    <source>
        <dbReference type="Proteomes" id="UP000308600"/>
    </source>
</evidence>
<sequence>LSTFFSLLLPSITPASSKPLDVYSPSILTPQENDTWVPGQIYTVTWDISDPPAQITNPIGQIWLRKGDVTSNDTLASGFNMTSGSQNITCPYVSPDSDYRVVLYGTSGNWSPPFTI</sequence>